<organism evidence="5 6">
    <name type="scientific">Elasticomyces elasticus</name>
    <dbReference type="NCBI Taxonomy" id="574655"/>
    <lineage>
        <taxon>Eukaryota</taxon>
        <taxon>Fungi</taxon>
        <taxon>Dikarya</taxon>
        <taxon>Ascomycota</taxon>
        <taxon>Pezizomycotina</taxon>
        <taxon>Dothideomycetes</taxon>
        <taxon>Dothideomycetidae</taxon>
        <taxon>Mycosphaerellales</taxon>
        <taxon>Teratosphaeriaceae</taxon>
        <taxon>Elasticomyces</taxon>
    </lineage>
</organism>
<dbReference type="SUPFAM" id="SSF56300">
    <property type="entry name" value="Metallo-dependent phosphatases"/>
    <property type="match status" value="1"/>
</dbReference>
<evidence type="ECO:0000259" key="4">
    <source>
        <dbReference type="Pfam" id="PF00149"/>
    </source>
</evidence>
<keyword evidence="1" id="KW-0378">Hydrolase</keyword>
<sequence length="656" mass="71903">MFQLTNLALQGLLLSVVNGHDSHRRAAPLDTYPRNTIPNGDGPVLYYNGTGPVPGVDTLSPKPAALPSLSTQQVSNAIVQEVVAIAEGKFQSDNCSLCISSVSALHIASLSLSQDAMTTVLIDICETLDLTSLVDHGTCESYFSGTGGLGPYFAQLLRMMSLATGDMQAFCFYEFKVCEAPPVVEIDESAWFSPKPANKRAAPEPSGETVEVLHFSDWHLDPRFDIGGEANCTTGLCCHSDSANTNLNTTSLDPSLPASRFGDYYCDTPADLGLSAFASMRRNVDLKKVAFSIFTGDITSHDRTDQFSQALAEYEERSAYATFRAQLGSSIPVYATLGNHDSWPSGFNTPNSFRNDTNSFSWNYELLSSLWQIEGWINETEQQYASSHYGAYAHTTKEGLRIISINSDFWYTPNIFNYYNYTDPDKSGILRFLTNELVAAEAADQRVWIVGHVPSGGGSAVANPSVLFHSIVARFSPATIAGVFFGHTHQDNKQIFYDFAGASNSSLSVRNYTDLNYDAPLMVGWVGPSIVPLTNYNAGWSVYQVDSSTFEIVNAQVYFANISNSLTWNGEPDWEFEYDARSTYDPECQWPATVPLNATFWDGVTNRMMSNNSLIQEYLFLATKKSPMVAISDSTESLAGSICAIRSSNRAVSDTC</sequence>
<dbReference type="AlphaFoldDB" id="A0AAN7WCI0"/>
<name>A0AAN7WCI0_9PEZI</name>
<feature type="domain" description="Calcineurin-like phosphoesterase" evidence="4">
    <location>
        <begin position="212"/>
        <end position="490"/>
    </location>
</feature>
<dbReference type="PANTHER" id="PTHR10340:SF27">
    <property type="entry name" value="ACL091CP"/>
    <property type="match status" value="1"/>
</dbReference>
<proteinExistence type="predicted"/>
<dbReference type="InterPro" id="IPR029052">
    <property type="entry name" value="Metallo-depent_PP-like"/>
</dbReference>
<feature type="chain" id="PRO_5042968469" description="Calcineurin-like phosphoesterase domain-containing protein" evidence="3">
    <location>
        <begin position="20"/>
        <end position="656"/>
    </location>
</feature>
<comment type="caution">
    <text evidence="5">The sequence shown here is derived from an EMBL/GenBank/DDBJ whole genome shotgun (WGS) entry which is preliminary data.</text>
</comment>
<dbReference type="GO" id="GO:0008081">
    <property type="term" value="F:phosphoric diester hydrolase activity"/>
    <property type="evidence" value="ECO:0007669"/>
    <property type="project" value="TreeGrafter"/>
</dbReference>
<evidence type="ECO:0000256" key="1">
    <source>
        <dbReference type="ARBA" id="ARBA00022801"/>
    </source>
</evidence>
<keyword evidence="3" id="KW-0732">Signal</keyword>
<reference evidence="5" key="1">
    <citation type="submission" date="2023-08" db="EMBL/GenBank/DDBJ databases">
        <title>Black Yeasts Isolated from many extreme environments.</title>
        <authorList>
            <person name="Coleine C."/>
            <person name="Stajich J.E."/>
            <person name="Selbmann L."/>
        </authorList>
    </citation>
    <scope>NUCLEOTIDE SEQUENCE</scope>
    <source>
        <strain evidence="5">CCFEE 5810</strain>
    </source>
</reference>
<dbReference type="Proteomes" id="UP001310594">
    <property type="component" value="Unassembled WGS sequence"/>
</dbReference>
<dbReference type="Pfam" id="PF00149">
    <property type="entry name" value="Metallophos"/>
    <property type="match status" value="1"/>
</dbReference>
<evidence type="ECO:0000256" key="3">
    <source>
        <dbReference type="SAM" id="SignalP"/>
    </source>
</evidence>
<dbReference type="InterPro" id="IPR041805">
    <property type="entry name" value="ASMase/PPN1_MPP"/>
</dbReference>
<dbReference type="CDD" id="cd00842">
    <property type="entry name" value="MPP_ASMase"/>
    <property type="match status" value="1"/>
</dbReference>
<dbReference type="EMBL" id="JAVRQU010000007">
    <property type="protein sequence ID" value="KAK5700477.1"/>
    <property type="molecule type" value="Genomic_DNA"/>
</dbReference>
<evidence type="ECO:0000256" key="2">
    <source>
        <dbReference type="ARBA" id="ARBA00023180"/>
    </source>
</evidence>
<protein>
    <recommendedName>
        <fullName evidence="4">Calcineurin-like phosphoesterase domain-containing protein</fullName>
    </recommendedName>
</protein>
<dbReference type="InterPro" id="IPR004843">
    <property type="entry name" value="Calcineurin-like_PHP"/>
</dbReference>
<gene>
    <name evidence="5" type="ORF">LTR97_004994</name>
</gene>
<dbReference type="Gene3D" id="3.60.21.10">
    <property type="match status" value="1"/>
</dbReference>
<feature type="signal peptide" evidence="3">
    <location>
        <begin position="1"/>
        <end position="19"/>
    </location>
</feature>
<keyword evidence="2" id="KW-0325">Glycoprotein</keyword>
<evidence type="ECO:0000313" key="6">
    <source>
        <dbReference type="Proteomes" id="UP001310594"/>
    </source>
</evidence>
<accession>A0AAN7WCI0</accession>
<dbReference type="PANTHER" id="PTHR10340">
    <property type="entry name" value="SPHINGOMYELIN PHOSPHODIESTERASE"/>
    <property type="match status" value="1"/>
</dbReference>
<evidence type="ECO:0000313" key="5">
    <source>
        <dbReference type="EMBL" id="KAK5700477.1"/>
    </source>
</evidence>